<dbReference type="AlphaFoldDB" id="A0A1Y2HDU6"/>
<dbReference type="OrthoDB" id="417078at2759"/>
<dbReference type="Proteomes" id="UP000193411">
    <property type="component" value="Unassembled WGS sequence"/>
</dbReference>
<sequence length="291" mass="31838">MGTATMSRTRSGRTFSTSDTVYQLCKVANIEYCRPNQIIFRQGDSGSKWYVLLRGKVDIQVSPVGAPTARVTVACLSQGQGFGELALVNNNPRAATVVCCAVPTRQDKQRPVPDDLIFLTVDKMDYLRIARTIHQQELQAKIILLSQIPTLAALTPAEPSTGALSALQSMAAVLRWRTCGTGEVLLKHGQPAGEFFFIRRGFVDVYRPCGVIRGKVKVVQVKVARKGPGDYFGEEWVCKWGVSDYLSRWAKVKMEDPKTVRARFENLVLGNFNNSGGSVAATAFCGGTITA</sequence>
<dbReference type="PANTHER" id="PTHR23011">
    <property type="entry name" value="CYCLIC NUCLEOTIDE-BINDING DOMAIN CONTAINING PROTEIN"/>
    <property type="match status" value="1"/>
</dbReference>
<dbReference type="InterPro" id="IPR018488">
    <property type="entry name" value="cNMP-bd_CS"/>
</dbReference>
<dbReference type="SUPFAM" id="SSF51206">
    <property type="entry name" value="cAMP-binding domain-like"/>
    <property type="match status" value="2"/>
</dbReference>
<dbReference type="InterPro" id="IPR014710">
    <property type="entry name" value="RmlC-like_jellyroll"/>
</dbReference>
<organism evidence="2 3">
    <name type="scientific">Catenaria anguillulae PL171</name>
    <dbReference type="NCBI Taxonomy" id="765915"/>
    <lineage>
        <taxon>Eukaryota</taxon>
        <taxon>Fungi</taxon>
        <taxon>Fungi incertae sedis</taxon>
        <taxon>Blastocladiomycota</taxon>
        <taxon>Blastocladiomycetes</taxon>
        <taxon>Blastocladiales</taxon>
        <taxon>Catenariaceae</taxon>
        <taxon>Catenaria</taxon>
    </lineage>
</organism>
<dbReference type="PANTHER" id="PTHR23011:SF28">
    <property type="entry name" value="CYCLIC NUCLEOTIDE-BINDING DOMAIN CONTAINING PROTEIN"/>
    <property type="match status" value="1"/>
</dbReference>
<dbReference type="PROSITE" id="PS50042">
    <property type="entry name" value="CNMP_BINDING_3"/>
    <property type="match status" value="2"/>
</dbReference>
<protein>
    <recommendedName>
        <fullName evidence="1">Cyclic nucleotide-binding domain-containing protein</fullName>
    </recommendedName>
</protein>
<feature type="non-terminal residue" evidence="2">
    <location>
        <position position="291"/>
    </location>
</feature>
<comment type="caution">
    <text evidence="2">The sequence shown here is derived from an EMBL/GenBank/DDBJ whole genome shotgun (WGS) entry which is preliminary data.</text>
</comment>
<gene>
    <name evidence="2" type="ORF">BCR44DRAFT_142305</name>
</gene>
<dbReference type="Pfam" id="PF00027">
    <property type="entry name" value="cNMP_binding"/>
    <property type="match status" value="1"/>
</dbReference>
<dbReference type="Gene3D" id="2.60.120.10">
    <property type="entry name" value="Jelly Rolls"/>
    <property type="match status" value="2"/>
</dbReference>
<feature type="domain" description="Cyclic nucleotide-binding" evidence="1">
    <location>
        <begin position="32"/>
        <end position="98"/>
    </location>
</feature>
<dbReference type="STRING" id="765915.A0A1Y2HDU6"/>
<evidence type="ECO:0000259" key="1">
    <source>
        <dbReference type="PROSITE" id="PS50042"/>
    </source>
</evidence>
<evidence type="ECO:0000313" key="2">
    <source>
        <dbReference type="EMBL" id="ORZ31873.1"/>
    </source>
</evidence>
<evidence type="ECO:0000313" key="3">
    <source>
        <dbReference type="Proteomes" id="UP000193411"/>
    </source>
</evidence>
<reference evidence="2 3" key="1">
    <citation type="submission" date="2016-07" db="EMBL/GenBank/DDBJ databases">
        <title>Pervasive Adenine N6-methylation of Active Genes in Fungi.</title>
        <authorList>
            <consortium name="DOE Joint Genome Institute"/>
            <person name="Mondo S.J."/>
            <person name="Dannebaum R.O."/>
            <person name="Kuo R.C."/>
            <person name="Labutti K."/>
            <person name="Haridas S."/>
            <person name="Kuo A."/>
            <person name="Salamov A."/>
            <person name="Ahrendt S.R."/>
            <person name="Lipzen A."/>
            <person name="Sullivan W."/>
            <person name="Andreopoulos W.B."/>
            <person name="Clum A."/>
            <person name="Lindquist E."/>
            <person name="Daum C."/>
            <person name="Ramamoorthy G.K."/>
            <person name="Gryganskyi A."/>
            <person name="Culley D."/>
            <person name="Magnuson J.K."/>
            <person name="James T.Y."/>
            <person name="O'Malley M.A."/>
            <person name="Stajich J.E."/>
            <person name="Spatafora J.W."/>
            <person name="Visel A."/>
            <person name="Grigoriev I.V."/>
        </authorList>
    </citation>
    <scope>NUCLEOTIDE SEQUENCE [LARGE SCALE GENOMIC DNA]</scope>
    <source>
        <strain evidence="2 3">PL171</strain>
    </source>
</reference>
<proteinExistence type="predicted"/>
<accession>A0A1Y2HDU6</accession>
<dbReference type="EMBL" id="MCFL01000054">
    <property type="protein sequence ID" value="ORZ31873.1"/>
    <property type="molecule type" value="Genomic_DNA"/>
</dbReference>
<feature type="domain" description="Cyclic nucleotide-binding" evidence="1">
    <location>
        <begin position="182"/>
        <end position="234"/>
    </location>
</feature>
<dbReference type="SMART" id="SM00100">
    <property type="entry name" value="cNMP"/>
    <property type="match status" value="2"/>
</dbReference>
<name>A0A1Y2HDU6_9FUNG</name>
<dbReference type="PROSITE" id="PS00889">
    <property type="entry name" value="CNMP_BINDING_2"/>
    <property type="match status" value="1"/>
</dbReference>
<dbReference type="PRINTS" id="PR00103">
    <property type="entry name" value="CAMPKINASE"/>
</dbReference>
<dbReference type="CDD" id="cd00038">
    <property type="entry name" value="CAP_ED"/>
    <property type="match status" value="2"/>
</dbReference>
<dbReference type="InterPro" id="IPR000595">
    <property type="entry name" value="cNMP-bd_dom"/>
</dbReference>
<dbReference type="InterPro" id="IPR018490">
    <property type="entry name" value="cNMP-bd_dom_sf"/>
</dbReference>
<keyword evidence="3" id="KW-1185">Reference proteome</keyword>